<gene>
    <name evidence="1" type="ORF">DB30_06984</name>
</gene>
<sequence>MWANRSNSLWRGHLAAKLSRCPANAGVRAFAHDWHAMRGPQATRHGLGPFAGLEPGLFSARRGLLARWRTPPWTGSPWAADSQPRCA</sequence>
<organism evidence="1 2">
    <name type="scientific">Enhygromyxa salina</name>
    <dbReference type="NCBI Taxonomy" id="215803"/>
    <lineage>
        <taxon>Bacteria</taxon>
        <taxon>Pseudomonadati</taxon>
        <taxon>Myxococcota</taxon>
        <taxon>Polyangia</taxon>
        <taxon>Nannocystales</taxon>
        <taxon>Nannocystaceae</taxon>
        <taxon>Enhygromyxa</taxon>
    </lineage>
</organism>
<proteinExistence type="predicted"/>
<comment type="caution">
    <text evidence="1">The sequence shown here is derived from an EMBL/GenBank/DDBJ whole genome shotgun (WGS) entry which is preliminary data.</text>
</comment>
<reference evidence="1 2" key="1">
    <citation type="submission" date="2014-12" db="EMBL/GenBank/DDBJ databases">
        <title>Genome assembly of Enhygromyxa salina DSM 15201.</title>
        <authorList>
            <person name="Sharma G."/>
            <person name="Subramanian S."/>
        </authorList>
    </citation>
    <scope>NUCLEOTIDE SEQUENCE [LARGE SCALE GENOMIC DNA]</scope>
    <source>
        <strain evidence="1 2">DSM 15201</strain>
    </source>
</reference>
<name>A0A0C2CXA6_9BACT</name>
<protein>
    <submittedName>
        <fullName evidence="1">Uncharacterized protein</fullName>
    </submittedName>
</protein>
<dbReference type="AlphaFoldDB" id="A0A0C2CXA6"/>
<dbReference type="EMBL" id="JMCC02000076">
    <property type="protein sequence ID" value="KIG14235.1"/>
    <property type="molecule type" value="Genomic_DNA"/>
</dbReference>
<dbReference type="Proteomes" id="UP000031599">
    <property type="component" value="Unassembled WGS sequence"/>
</dbReference>
<evidence type="ECO:0000313" key="1">
    <source>
        <dbReference type="EMBL" id="KIG14235.1"/>
    </source>
</evidence>
<evidence type="ECO:0000313" key="2">
    <source>
        <dbReference type="Proteomes" id="UP000031599"/>
    </source>
</evidence>
<accession>A0A0C2CXA6</accession>